<dbReference type="OrthoDB" id="272624at2759"/>
<feature type="compositionally biased region" description="Polar residues" evidence="1">
    <location>
        <begin position="306"/>
        <end position="320"/>
    </location>
</feature>
<proteinExistence type="predicted"/>
<feature type="compositionally biased region" description="Basic residues" evidence="1">
    <location>
        <begin position="43"/>
        <end position="53"/>
    </location>
</feature>
<comment type="caution">
    <text evidence="3">The sequence shown here is derived from an EMBL/GenBank/DDBJ whole genome shotgun (WGS) entry which is preliminary data.</text>
</comment>
<feature type="compositionally biased region" description="Acidic residues" evidence="1">
    <location>
        <begin position="449"/>
        <end position="459"/>
    </location>
</feature>
<feature type="region of interest" description="Disordered" evidence="1">
    <location>
        <begin position="1"/>
        <end position="525"/>
    </location>
</feature>
<feature type="region of interest" description="Disordered" evidence="1">
    <location>
        <begin position="767"/>
        <end position="823"/>
    </location>
</feature>
<evidence type="ECO:0000259" key="2">
    <source>
        <dbReference type="Pfam" id="PF15963"/>
    </source>
</evidence>
<dbReference type="Pfam" id="PF15963">
    <property type="entry name" value="Myb_DNA-bind_7"/>
    <property type="match status" value="1"/>
</dbReference>
<reference evidence="3 4" key="1">
    <citation type="submission" date="2016-07" db="EMBL/GenBank/DDBJ databases">
        <title>Pervasive Adenine N6-methylation of Active Genes in Fungi.</title>
        <authorList>
            <consortium name="DOE Joint Genome Institute"/>
            <person name="Mondo S.J."/>
            <person name="Dannebaum R.O."/>
            <person name="Kuo R.C."/>
            <person name="Labutti K."/>
            <person name="Haridas S."/>
            <person name="Kuo A."/>
            <person name="Salamov A."/>
            <person name="Ahrendt S.R."/>
            <person name="Lipzen A."/>
            <person name="Sullivan W."/>
            <person name="Andreopoulos W.B."/>
            <person name="Clum A."/>
            <person name="Lindquist E."/>
            <person name="Daum C."/>
            <person name="Ramamoorthy G.K."/>
            <person name="Gryganskyi A."/>
            <person name="Culley D."/>
            <person name="Magnuson J.K."/>
            <person name="James T.Y."/>
            <person name="O'Malley M.A."/>
            <person name="Stajich J.E."/>
            <person name="Spatafora J.W."/>
            <person name="Visel A."/>
            <person name="Grigoriev I.V."/>
        </authorList>
    </citation>
    <scope>NUCLEOTIDE SEQUENCE [LARGE SCALE GENOMIC DNA]</scope>
    <source>
        <strain evidence="3 4">CBS 115471</strain>
    </source>
</reference>
<dbReference type="Proteomes" id="UP000193144">
    <property type="component" value="Unassembled WGS sequence"/>
</dbReference>
<dbReference type="GO" id="GO:0001156">
    <property type="term" value="F:TFIIIC-class transcription factor complex binding"/>
    <property type="evidence" value="ECO:0007669"/>
    <property type="project" value="TreeGrafter"/>
</dbReference>
<evidence type="ECO:0000313" key="3">
    <source>
        <dbReference type="EMBL" id="ORY17644.1"/>
    </source>
</evidence>
<dbReference type="AlphaFoldDB" id="A0A1Y2A569"/>
<dbReference type="InterPro" id="IPR009057">
    <property type="entry name" value="Homeodomain-like_sf"/>
</dbReference>
<evidence type="ECO:0000256" key="1">
    <source>
        <dbReference type="SAM" id="MobiDB-lite"/>
    </source>
</evidence>
<dbReference type="PANTHER" id="PTHR22929:SF0">
    <property type="entry name" value="TRANSCRIPTION FACTOR TFIIIB COMPONENT B'' HOMOLOG"/>
    <property type="match status" value="1"/>
</dbReference>
<dbReference type="SUPFAM" id="SSF46689">
    <property type="entry name" value="Homeodomain-like"/>
    <property type="match status" value="1"/>
</dbReference>
<feature type="domain" description="Transcription factor TFIIIB component B'' Myb" evidence="2">
    <location>
        <begin position="653"/>
        <end position="722"/>
    </location>
</feature>
<feature type="compositionally biased region" description="Basic residues" evidence="1">
    <location>
        <begin position="425"/>
        <end position="442"/>
    </location>
</feature>
<sequence>MTSEAGSSQPPPDSTDKQQTTKPAGGGGSFSAFVNKSGAGRTFKPKAPARRRPAAAPAPRAPAPETPAPPAPQAGQTPDQTQPSSEPAAESQIVPGPALPTPSATQEPVHEDAAPSEQSSSVPPPTAPEPAVSVSARETTTRARPEPSHSLGKDGSAGGEIAAPRLLSVEEDAARDKTPESRPAEHPSILERNEAVSEAVPPTSMSTQESPAGHASTSPVPTSTEPSPEATATVAPPAIQDEQPALLTDTPEISETTSPAIEQPTETSVPIPTHVENATTPPAPVPRTGEPSIDTTGAAVDVPTPDATQVAETSSSTEQPPTRRKRRVLPWQSVNKPQTRPATFRPFANSRRKRQTDEADPAATDGQGVEDDEAAAEEDMDEDDEGDEETFEPPAKAKAPTTKVRGKRKAASANVADSGEGQPAKKTRKVRKDKGTKKKKQKGTSAEAQNEEQAADEDGTPSRKTATKKRKRAARDTTEGSQEEEAQVDENGNLLPRKRKGRLRVRAPTPSDAEDQEIEPSGTFMDELATRNIKVGKLSEREKKMRQINWQEVAERRRDEGQRELMMRSKDQPQNEAAAEEEAGGGLQMHVIDGEIRYVQGTGVIDREGDAEREREGYRMVEDDDLTRRVNNRSWLFRDKRFPEDYLAIAQGRPFHWNADSTALFYNALEMFGTDFKMISTLFPGATRKSIKRKFTKEERENPEDVKAALRRQGQPADAAGRKEDWDKYLQMTGKTEDSFLDVQAVYAELEQEARAMQVEIDAAKAKHEEERRQKRLAGVELSEDEAQVGNAKENARKKKRKGKQPVAFDDEEGVEIVGSIDD</sequence>
<accession>A0A1Y2A569</accession>
<feature type="compositionally biased region" description="Polar residues" evidence="1">
    <location>
        <begin position="332"/>
        <end position="341"/>
    </location>
</feature>
<feature type="compositionally biased region" description="Acidic residues" evidence="1">
    <location>
        <begin position="809"/>
        <end position="823"/>
    </location>
</feature>
<evidence type="ECO:0000313" key="4">
    <source>
        <dbReference type="Proteomes" id="UP000193144"/>
    </source>
</evidence>
<feature type="compositionally biased region" description="Basic and acidic residues" evidence="1">
    <location>
        <begin position="172"/>
        <end position="195"/>
    </location>
</feature>
<name>A0A1Y2A569_9PLEO</name>
<gene>
    <name evidence="3" type="ORF">BCR34DRAFT_660780</name>
</gene>
<feature type="compositionally biased region" description="Basic and acidic residues" evidence="1">
    <location>
        <begin position="560"/>
        <end position="573"/>
    </location>
</feature>
<dbReference type="STRING" id="1231657.A0A1Y2A569"/>
<dbReference type="PANTHER" id="PTHR22929">
    <property type="entry name" value="RNA POLYMERASE III TRANSCRIPTION INITIATION FACTOR B"/>
    <property type="match status" value="1"/>
</dbReference>
<feature type="compositionally biased region" description="Polar residues" evidence="1">
    <location>
        <begin position="251"/>
        <end position="280"/>
    </location>
</feature>
<feature type="compositionally biased region" description="Polar residues" evidence="1">
    <location>
        <begin position="75"/>
        <end position="85"/>
    </location>
</feature>
<dbReference type="GO" id="GO:0070898">
    <property type="term" value="P:RNA polymerase III preinitiation complex assembly"/>
    <property type="evidence" value="ECO:0007669"/>
    <property type="project" value="TreeGrafter"/>
</dbReference>
<protein>
    <recommendedName>
        <fullName evidence="2">Transcription factor TFIIIB component B'' Myb domain-containing protein</fullName>
    </recommendedName>
</protein>
<dbReference type="EMBL" id="MCFA01000011">
    <property type="protein sequence ID" value="ORY17644.1"/>
    <property type="molecule type" value="Genomic_DNA"/>
</dbReference>
<feature type="compositionally biased region" description="Low complexity" evidence="1">
    <location>
        <begin position="215"/>
        <end position="233"/>
    </location>
</feature>
<feature type="region of interest" description="Disordered" evidence="1">
    <location>
        <begin position="560"/>
        <end position="584"/>
    </location>
</feature>
<dbReference type="InterPro" id="IPR039467">
    <property type="entry name" value="TFIIIB_B''_Myb"/>
</dbReference>
<dbReference type="GO" id="GO:0000126">
    <property type="term" value="C:transcription factor TFIIIB complex"/>
    <property type="evidence" value="ECO:0007669"/>
    <property type="project" value="TreeGrafter"/>
</dbReference>
<feature type="compositionally biased region" description="Acidic residues" evidence="1">
    <location>
        <begin position="368"/>
        <end position="391"/>
    </location>
</feature>
<keyword evidence="4" id="KW-1185">Reference proteome</keyword>
<organism evidence="3 4">
    <name type="scientific">Clohesyomyces aquaticus</name>
    <dbReference type="NCBI Taxonomy" id="1231657"/>
    <lineage>
        <taxon>Eukaryota</taxon>
        <taxon>Fungi</taxon>
        <taxon>Dikarya</taxon>
        <taxon>Ascomycota</taxon>
        <taxon>Pezizomycotina</taxon>
        <taxon>Dothideomycetes</taxon>
        <taxon>Pleosporomycetidae</taxon>
        <taxon>Pleosporales</taxon>
        <taxon>Lindgomycetaceae</taxon>
        <taxon>Clohesyomyces</taxon>
    </lineage>
</organism>
<feature type="compositionally biased region" description="Basic residues" evidence="1">
    <location>
        <begin position="496"/>
        <end position="505"/>
    </location>
</feature>
<feature type="compositionally biased region" description="Pro residues" evidence="1">
    <location>
        <begin position="59"/>
        <end position="72"/>
    </location>
</feature>